<evidence type="ECO:0000313" key="2">
    <source>
        <dbReference type="Proteomes" id="UP000250744"/>
    </source>
</evidence>
<name>A0A364NMA4_9GAMM</name>
<keyword evidence="2" id="KW-1185">Reference proteome</keyword>
<dbReference type="Proteomes" id="UP000250744">
    <property type="component" value="Unassembled WGS sequence"/>
</dbReference>
<protein>
    <submittedName>
        <fullName evidence="1">Uncharacterized protein</fullName>
    </submittedName>
</protein>
<organism evidence="1 2">
    <name type="scientific">Nitrincola tibetensis</name>
    <dbReference type="NCBI Taxonomy" id="2219697"/>
    <lineage>
        <taxon>Bacteria</taxon>
        <taxon>Pseudomonadati</taxon>
        <taxon>Pseudomonadota</taxon>
        <taxon>Gammaproteobacteria</taxon>
        <taxon>Oceanospirillales</taxon>
        <taxon>Oceanospirillaceae</taxon>
        <taxon>Nitrincola</taxon>
    </lineage>
</organism>
<accession>A0A364NMA4</accession>
<dbReference type="RefSeq" id="WP_112158890.1">
    <property type="nucleotide sequence ID" value="NZ_QKRX01000005.1"/>
</dbReference>
<dbReference type="EMBL" id="QKRX01000005">
    <property type="protein sequence ID" value="RAU18248.1"/>
    <property type="molecule type" value="Genomic_DNA"/>
</dbReference>
<reference evidence="1 2" key="1">
    <citation type="submission" date="2018-06" db="EMBL/GenBank/DDBJ databases">
        <title>Nitrincola tibetense sp. nov., isolated from Lake XuguoCo on Tibetan Plateau.</title>
        <authorList>
            <person name="Xing P."/>
        </authorList>
    </citation>
    <scope>NUCLEOTIDE SEQUENCE [LARGE SCALE GENOMIC DNA]</scope>
    <source>
        <strain evidence="2">xg18</strain>
    </source>
</reference>
<sequence>MKPLAIAIIGFDRNAETEKLAYNQQVWSDAKILFSSGIVMNPQDLLSYFSILKDYHQDWKVEHREGAAEHRKNSSFLHQLLKK</sequence>
<gene>
    <name evidence="1" type="ORF">DN062_08415</name>
</gene>
<evidence type="ECO:0000313" key="1">
    <source>
        <dbReference type="EMBL" id="RAU18248.1"/>
    </source>
</evidence>
<proteinExistence type="predicted"/>
<dbReference type="AlphaFoldDB" id="A0A364NMA4"/>
<comment type="caution">
    <text evidence="1">The sequence shown here is derived from an EMBL/GenBank/DDBJ whole genome shotgun (WGS) entry which is preliminary data.</text>
</comment>